<sequence>MARNIRFREALREAMIEEMERDDRVFLMGEEVGHYQGAYKVSEGMLDKFGDKRVIDTPIAEGGFAGIGIGAAMVGLRPIVEFMTWNFSAVAFDQILNNAAKLRQMSGGQFNCPIVFRGPNASAKQVGSQHSHAMEHFYATIPGLKVIAPAYPADAKGLMKAAIRDDNPVLVMESETLYSVKGDVPDDQDAIALGKANVVRQGKDVTLVAYSRMTHVAMDAAAALEKEGISAEVVDLRSLRPLDEDTIVDSVEKTHRCVVVHEGFPYGGVGAEVADRIQRLAFDSLDAPVLRVATLDVGMPYNAKLEQHCIPQPDRVIAAAKRVLYRGQA</sequence>
<organism evidence="5 6">
    <name type="scientific">Pendulispora rubella</name>
    <dbReference type="NCBI Taxonomy" id="2741070"/>
    <lineage>
        <taxon>Bacteria</taxon>
        <taxon>Pseudomonadati</taxon>
        <taxon>Myxococcota</taxon>
        <taxon>Myxococcia</taxon>
        <taxon>Myxococcales</taxon>
        <taxon>Sorangiineae</taxon>
        <taxon>Pendulisporaceae</taxon>
        <taxon>Pendulispora</taxon>
    </lineage>
</organism>
<keyword evidence="2 5" id="KW-0560">Oxidoreductase</keyword>
<dbReference type="GO" id="GO:0004739">
    <property type="term" value="F:pyruvate dehydrogenase (acetyl-transferring) activity"/>
    <property type="evidence" value="ECO:0007669"/>
    <property type="project" value="UniProtKB-EC"/>
</dbReference>
<name>A0ABZ2LCB3_9BACT</name>
<reference evidence="5" key="1">
    <citation type="submission" date="2021-12" db="EMBL/GenBank/DDBJ databases">
        <title>Discovery of the Pendulisporaceae a myxobacterial family with distinct sporulation behavior and unique specialized metabolism.</title>
        <authorList>
            <person name="Garcia R."/>
            <person name="Popoff A."/>
            <person name="Bader C.D."/>
            <person name="Loehr J."/>
            <person name="Walesch S."/>
            <person name="Walt C."/>
            <person name="Boldt J."/>
            <person name="Bunk B."/>
            <person name="Haeckl F.J.F.P.J."/>
            <person name="Gunesch A.P."/>
            <person name="Birkelbach J."/>
            <person name="Nuebel U."/>
            <person name="Pietschmann T."/>
            <person name="Bach T."/>
            <person name="Mueller R."/>
        </authorList>
    </citation>
    <scope>NUCLEOTIDE SEQUENCE</scope>
    <source>
        <strain evidence="5">MSr11367</strain>
    </source>
</reference>
<keyword evidence="6" id="KW-1185">Reference proteome</keyword>
<dbReference type="NCBIfam" id="NF006667">
    <property type="entry name" value="PRK09212.1"/>
    <property type="match status" value="1"/>
</dbReference>
<gene>
    <name evidence="5" type="ORF">LVJ94_15010</name>
</gene>
<dbReference type="InterPro" id="IPR005475">
    <property type="entry name" value="Transketolase-like_Pyr-bd"/>
</dbReference>
<feature type="domain" description="Transketolase-like pyrimidine-binding" evidence="4">
    <location>
        <begin position="5"/>
        <end position="180"/>
    </location>
</feature>
<dbReference type="NCBIfam" id="NF008854">
    <property type="entry name" value="PRK11892.1"/>
    <property type="match status" value="1"/>
</dbReference>
<evidence type="ECO:0000259" key="4">
    <source>
        <dbReference type="SMART" id="SM00861"/>
    </source>
</evidence>
<dbReference type="PANTHER" id="PTHR43257">
    <property type="entry name" value="PYRUVATE DEHYDROGENASE E1 COMPONENT BETA SUBUNIT"/>
    <property type="match status" value="1"/>
</dbReference>
<dbReference type="InterPro" id="IPR009014">
    <property type="entry name" value="Transketo_C/PFOR_II"/>
</dbReference>
<evidence type="ECO:0000256" key="2">
    <source>
        <dbReference type="ARBA" id="ARBA00023002"/>
    </source>
</evidence>
<dbReference type="SUPFAM" id="SSF52518">
    <property type="entry name" value="Thiamin diphosphate-binding fold (THDP-binding)"/>
    <property type="match status" value="1"/>
</dbReference>
<dbReference type="SMART" id="SM00861">
    <property type="entry name" value="Transket_pyr"/>
    <property type="match status" value="1"/>
</dbReference>
<dbReference type="EC" id="1.2.4.1" evidence="5"/>
<accession>A0ABZ2LCB3</accession>
<dbReference type="Gene3D" id="3.40.50.970">
    <property type="match status" value="1"/>
</dbReference>
<dbReference type="Pfam" id="PF02779">
    <property type="entry name" value="Transket_pyr"/>
    <property type="match status" value="1"/>
</dbReference>
<comment type="cofactor">
    <cofactor evidence="1">
        <name>thiamine diphosphate</name>
        <dbReference type="ChEBI" id="CHEBI:58937"/>
    </cofactor>
</comment>
<evidence type="ECO:0000256" key="3">
    <source>
        <dbReference type="ARBA" id="ARBA00023052"/>
    </source>
</evidence>
<evidence type="ECO:0000313" key="6">
    <source>
        <dbReference type="Proteomes" id="UP001374803"/>
    </source>
</evidence>
<dbReference type="CDD" id="cd07036">
    <property type="entry name" value="TPP_PYR_E1-PDHc-beta_like"/>
    <property type="match status" value="1"/>
</dbReference>
<dbReference type="PANTHER" id="PTHR43257:SF2">
    <property type="entry name" value="PYRUVATE DEHYDROGENASE E1 COMPONENT SUBUNIT BETA"/>
    <property type="match status" value="1"/>
</dbReference>
<dbReference type="Proteomes" id="UP001374803">
    <property type="component" value="Chromosome"/>
</dbReference>
<dbReference type="EMBL" id="CP089983">
    <property type="protein sequence ID" value="WXB08544.1"/>
    <property type="molecule type" value="Genomic_DNA"/>
</dbReference>
<evidence type="ECO:0000313" key="5">
    <source>
        <dbReference type="EMBL" id="WXB08544.1"/>
    </source>
</evidence>
<dbReference type="InterPro" id="IPR033248">
    <property type="entry name" value="Transketolase_C"/>
</dbReference>
<dbReference type="InterPro" id="IPR029061">
    <property type="entry name" value="THDP-binding"/>
</dbReference>
<dbReference type="RefSeq" id="WP_394838214.1">
    <property type="nucleotide sequence ID" value="NZ_CP089929.1"/>
</dbReference>
<keyword evidence="3" id="KW-0786">Thiamine pyrophosphate</keyword>
<keyword evidence="5" id="KW-0670">Pyruvate</keyword>
<protein>
    <submittedName>
        <fullName evidence="5">Pyruvate dehydrogenase complex E1 component subunit beta</fullName>
        <ecNumber evidence="5">1.2.4.1</ecNumber>
    </submittedName>
</protein>
<evidence type="ECO:0000256" key="1">
    <source>
        <dbReference type="ARBA" id="ARBA00001964"/>
    </source>
</evidence>
<dbReference type="Pfam" id="PF02780">
    <property type="entry name" value="Transketolase_C"/>
    <property type="match status" value="1"/>
</dbReference>
<proteinExistence type="predicted"/>
<dbReference type="SUPFAM" id="SSF52922">
    <property type="entry name" value="TK C-terminal domain-like"/>
    <property type="match status" value="1"/>
</dbReference>
<dbReference type="Gene3D" id="3.40.50.920">
    <property type="match status" value="1"/>
</dbReference>